<dbReference type="EMBL" id="PFSC01000027">
    <property type="protein sequence ID" value="PJC33792.1"/>
    <property type="molecule type" value="Genomic_DNA"/>
</dbReference>
<keyword evidence="1" id="KW-0472">Membrane</keyword>
<dbReference type="PANTHER" id="PTHR37308">
    <property type="entry name" value="INTEGRAL MEMBRANE PROTEIN"/>
    <property type="match status" value="1"/>
</dbReference>
<protein>
    <submittedName>
        <fullName evidence="2">DUF368 domain-containing protein</fullName>
    </submittedName>
</protein>
<feature type="transmembrane region" description="Helical" evidence="1">
    <location>
        <begin position="96"/>
        <end position="116"/>
    </location>
</feature>
<dbReference type="PANTHER" id="PTHR37308:SF1">
    <property type="entry name" value="POLYPRENYL-PHOSPHATE TRANSPORTER"/>
    <property type="match status" value="1"/>
</dbReference>
<accession>A0A2M8F3D3</accession>
<keyword evidence="1" id="KW-1133">Transmembrane helix</keyword>
<gene>
    <name evidence="2" type="ORF">CO051_01015</name>
</gene>
<feature type="transmembrane region" description="Helical" evidence="1">
    <location>
        <begin position="68"/>
        <end position="90"/>
    </location>
</feature>
<dbReference type="InterPro" id="IPR007163">
    <property type="entry name" value="VCA0040-like"/>
</dbReference>
<feature type="transmembrane region" description="Helical" evidence="1">
    <location>
        <begin position="275"/>
        <end position="294"/>
    </location>
</feature>
<evidence type="ECO:0000313" key="3">
    <source>
        <dbReference type="Proteomes" id="UP000231383"/>
    </source>
</evidence>
<evidence type="ECO:0000256" key="1">
    <source>
        <dbReference type="SAM" id="Phobius"/>
    </source>
</evidence>
<reference evidence="3" key="1">
    <citation type="submission" date="2017-09" db="EMBL/GenBank/DDBJ databases">
        <title>Depth-based differentiation of microbial function through sediment-hosted aquifers and enrichment of novel symbionts in the deep terrestrial subsurface.</title>
        <authorList>
            <person name="Probst A.J."/>
            <person name="Ladd B."/>
            <person name="Jarett J.K."/>
            <person name="Geller-Mcgrath D.E."/>
            <person name="Sieber C.M.K."/>
            <person name="Emerson J.B."/>
            <person name="Anantharaman K."/>
            <person name="Thomas B.C."/>
            <person name="Malmstrom R."/>
            <person name="Stieglmeier M."/>
            <person name="Klingl A."/>
            <person name="Woyke T."/>
            <person name="Ryan C.M."/>
            <person name="Banfield J.F."/>
        </authorList>
    </citation>
    <scope>NUCLEOTIDE SEQUENCE [LARGE SCALE GENOMIC DNA]</scope>
</reference>
<keyword evidence="1" id="KW-0812">Transmembrane</keyword>
<dbReference type="Proteomes" id="UP000231383">
    <property type="component" value="Unassembled WGS sequence"/>
</dbReference>
<comment type="caution">
    <text evidence="2">The sequence shown here is derived from an EMBL/GenBank/DDBJ whole genome shotgun (WGS) entry which is preliminary data.</text>
</comment>
<feature type="transmembrane region" description="Helical" evidence="1">
    <location>
        <begin position="153"/>
        <end position="178"/>
    </location>
</feature>
<proteinExistence type="predicted"/>
<dbReference type="AlphaFoldDB" id="A0A2M8F3D3"/>
<feature type="transmembrane region" description="Helical" evidence="1">
    <location>
        <begin position="198"/>
        <end position="221"/>
    </location>
</feature>
<organism evidence="2 3">
    <name type="scientific">Candidatus Roizmanbacteria bacterium CG_4_9_14_0_2_um_filter_39_13</name>
    <dbReference type="NCBI Taxonomy" id="1974839"/>
    <lineage>
        <taxon>Bacteria</taxon>
        <taxon>Candidatus Roizmaniibacteriota</taxon>
    </lineage>
</organism>
<feature type="transmembrane region" description="Helical" evidence="1">
    <location>
        <begin position="128"/>
        <end position="147"/>
    </location>
</feature>
<sequence>MNMKKYLRLFFTGFFMGLADLIPGVSGGTVAFISGIYEELLYSIKLMSGDVLRLLLKLKFKEAFTKIPIHFLTPLFAGIFTSIILLARLLSYLLEVYPSFIWSFFFGLVLASTWLVAKRVTSWNTGNVLAFGITAIAAYILVGAVPVETPENLPMFFFSGMIAIIAMILPGISGSFILLLIGKYAQVLDAAKNLQTDVLLAVITGAAIGLSVFARFLTWLFAKYHNISIAILSGFMLGSVRKLWPWKETILTRINSHGEIVPLIEKNILPHSIDVSVFFSITLIVIGIGVIFYIDQLKLVHEEVADINDTAKSH</sequence>
<evidence type="ECO:0000313" key="2">
    <source>
        <dbReference type="EMBL" id="PJC33792.1"/>
    </source>
</evidence>
<dbReference type="Pfam" id="PF04018">
    <property type="entry name" value="VCA0040-like"/>
    <property type="match status" value="1"/>
</dbReference>
<name>A0A2M8F3D3_9BACT</name>